<evidence type="ECO:0000313" key="3">
    <source>
        <dbReference type="Proteomes" id="UP000215914"/>
    </source>
</evidence>
<dbReference type="InterPro" id="IPR004242">
    <property type="entry name" value="Transposase_21"/>
</dbReference>
<organism evidence="2 3">
    <name type="scientific">Helianthus annuus</name>
    <name type="common">Common sunflower</name>
    <dbReference type="NCBI Taxonomy" id="4232"/>
    <lineage>
        <taxon>Eukaryota</taxon>
        <taxon>Viridiplantae</taxon>
        <taxon>Streptophyta</taxon>
        <taxon>Embryophyta</taxon>
        <taxon>Tracheophyta</taxon>
        <taxon>Spermatophyta</taxon>
        <taxon>Magnoliopsida</taxon>
        <taxon>eudicotyledons</taxon>
        <taxon>Gunneridae</taxon>
        <taxon>Pentapetalae</taxon>
        <taxon>asterids</taxon>
        <taxon>campanulids</taxon>
        <taxon>Asterales</taxon>
        <taxon>Asteraceae</taxon>
        <taxon>Asteroideae</taxon>
        <taxon>Heliantheae alliance</taxon>
        <taxon>Heliantheae</taxon>
        <taxon>Helianthus</taxon>
    </lineage>
</organism>
<reference evidence="2" key="2">
    <citation type="submission" date="2020-06" db="EMBL/GenBank/DDBJ databases">
        <title>Helianthus annuus Genome sequencing and assembly Release 2.</title>
        <authorList>
            <person name="Gouzy J."/>
            <person name="Langlade N."/>
            <person name="Munos S."/>
        </authorList>
    </citation>
    <scope>NUCLEOTIDE SEQUENCE</scope>
    <source>
        <tissue evidence="2">Leaves</tissue>
    </source>
</reference>
<reference evidence="2" key="1">
    <citation type="journal article" date="2017" name="Nature">
        <title>The sunflower genome provides insights into oil metabolism, flowering and Asterid evolution.</title>
        <authorList>
            <person name="Badouin H."/>
            <person name="Gouzy J."/>
            <person name="Grassa C.J."/>
            <person name="Murat F."/>
            <person name="Staton S.E."/>
            <person name="Cottret L."/>
            <person name="Lelandais-Briere C."/>
            <person name="Owens G.L."/>
            <person name="Carrere S."/>
            <person name="Mayjonade B."/>
            <person name="Legrand L."/>
            <person name="Gill N."/>
            <person name="Kane N.C."/>
            <person name="Bowers J.E."/>
            <person name="Hubner S."/>
            <person name="Bellec A."/>
            <person name="Berard A."/>
            <person name="Berges H."/>
            <person name="Blanchet N."/>
            <person name="Boniface M.C."/>
            <person name="Brunel D."/>
            <person name="Catrice O."/>
            <person name="Chaidir N."/>
            <person name="Claudel C."/>
            <person name="Donnadieu C."/>
            <person name="Faraut T."/>
            <person name="Fievet G."/>
            <person name="Helmstetter N."/>
            <person name="King M."/>
            <person name="Knapp S.J."/>
            <person name="Lai Z."/>
            <person name="Le Paslier M.C."/>
            <person name="Lippi Y."/>
            <person name="Lorenzon L."/>
            <person name="Mandel J.R."/>
            <person name="Marage G."/>
            <person name="Marchand G."/>
            <person name="Marquand E."/>
            <person name="Bret-Mestries E."/>
            <person name="Morien E."/>
            <person name="Nambeesan S."/>
            <person name="Nguyen T."/>
            <person name="Pegot-Espagnet P."/>
            <person name="Pouilly N."/>
            <person name="Raftis F."/>
            <person name="Sallet E."/>
            <person name="Schiex T."/>
            <person name="Thomas J."/>
            <person name="Vandecasteele C."/>
            <person name="Vares D."/>
            <person name="Vear F."/>
            <person name="Vautrin S."/>
            <person name="Crespi M."/>
            <person name="Mangin B."/>
            <person name="Burke J.M."/>
            <person name="Salse J."/>
            <person name="Munos S."/>
            <person name="Vincourt P."/>
            <person name="Rieseberg L.H."/>
            <person name="Langlade N.B."/>
        </authorList>
    </citation>
    <scope>NUCLEOTIDE SEQUENCE</scope>
    <source>
        <tissue evidence="2">Leaves</tissue>
    </source>
</reference>
<proteinExistence type="predicted"/>
<evidence type="ECO:0000313" key="2">
    <source>
        <dbReference type="EMBL" id="KAF5814584.1"/>
    </source>
</evidence>
<gene>
    <name evidence="2" type="ORF">HanXRQr2_Chr03g0112741</name>
</gene>
<feature type="domain" description="DUF4218" evidence="1">
    <location>
        <begin position="205"/>
        <end position="242"/>
    </location>
</feature>
<sequence length="242" mass="28533">MCHRRWLPSDHRWRSDTRSFVGHHEFRAAPVSSSGEEILQQLDNTEFLVDNDVHGPWKKKSIFFMLPYWEHLLLRHNLDVMHIEKNVCDNIVGTILGQEGKSKDNYKTKLDLQQMGIRKELHPKKRPRSNITFMPKACYQMTRGEKTQFLKILKSIKPPDEFSSNISRCVQLNERKLIGMKSYDCHLLMQEFLPIALRGTLPDHKIFPPSFFTVMVHLVIHLTREVRLGGPVAFRWMYPIER</sequence>
<dbReference type="Pfam" id="PF13960">
    <property type="entry name" value="DUF4218"/>
    <property type="match status" value="1"/>
</dbReference>
<dbReference type="AlphaFoldDB" id="A0A9K3JGJ0"/>
<dbReference type="PANTHER" id="PTHR10775:SF185">
    <property type="entry name" value="OS08G0208400 PROTEIN"/>
    <property type="match status" value="1"/>
</dbReference>
<dbReference type="Gramene" id="mRNA:HanXRQr2_Chr03g0112741">
    <property type="protein sequence ID" value="mRNA:HanXRQr2_Chr03g0112741"/>
    <property type="gene ID" value="HanXRQr2_Chr03g0112741"/>
</dbReference>
<protein>
    <recommendedName>
        <fullName evidence="1">DUF4218 domain-containing protein</fullName>
    </recommendedName>
</protein>
<comment type="caution">
    <text evidence="2">The sequence shown here is derived from an EMBL/GenBank/DDBJ whole genome shotgun (WGS) entry which is preliminary data.</text>
</comment>
<dbReference type="EMBL" id="MNCJ02000318">
    <property type="protein sequence ID" value="KAF5814584.1"/>
    <property type="molecule type" value="Genomic_DNA"/>
</dbReference>
<keyword evidence="3" id="KW-1185">Reference proteome</keyword>
<name>A0A9K3JGJ0_HELAN</name>
<dbReference type="Pfam" id="PF02992">
    <property type="entry name" value="Transposase_21"/>
    <property type="match status" value="1"/>
</dbReference>
<evidence type="ECO:0000259" key="1">
    <source>
        <dbReference type="Pfam" id="PF13960"/>
    </source>
</evidence>
<accession>A0A9K3JGJ0</accession>
<dbReference type="Proteomes" id="UP000215914">
    <property type="component" value="Unassembled WGS sequence"/>
</dbReference>
<dbReference type="PANTHER" id="PTHR10775">
    <property type="entry name" value="OS08G0208400 PROTEIN"/>
    <property type="match status" value="1"/>
</dbReference>
<dbReference type="InterPro" id="IPR025452">
    <property type="entry name" value="DUF4218"/>
</dbReference>